<dbReference type="RefSeq" id="WP_265152133.1">
    <property type="nucleotide sequence ID" value="NZ_JAOXXL010000013.1"/>
</dbReference>
<organism evidence="2 3">
    <name type="scientific">Fusobacterium simiae</name>
    <dbReference type="NCBI Taxonomy" id="855"/>
    <lineage>
        <taxon>Bacteria</taxon>
        <taxon>Fusobacteriati</taxon>
        <taxon>Fusobacteriota</taxon>
        <taxon>Fusobacteriia</taxon>
        <taxon>Fusobacteriales</taxon>
        <taxon>Fusobacteriaceae</taxon>
        <taxon>Fusobacterium</taxon>
    </lineage>
</organism>
<evidence type="ECO:0000313" key="2">
    <source>
        <dbReference type="EMBL" id="MCY7008152.1"/>
    </source>
</evidence>
<sequence>MKIYVLSHEYCYGDYKYKYKEECRFIGVYLTKKDALNTLNRFKKIRGFSSHISNFYIGCYTVDKTLGWLGNYSIDNWYAVGFMGKFYRQNIE</sequence>
<protein>
    <recommendedName>
        <fullName evidence="1">DUF7336 domain-containing protein</fullName>
    </recommendedName>
</protein>
<gene>
    <name evidence="2" type="ORF">OCK72_05700</name>
</gene>
<feature type="domain" description="DUF7336" evidence="1">
    <location>
        <begin position="1"/>
        <end position="70"/>
    </location>
</feature>
<reference evidence="2" key="1">
    <citation type="submission" date="2022-09" db="EMBL/GenBank/DDBJ databases">
        <authorList>
            <person name="Zoaiter M."/>
        </authorList>
    </citation>
    <scope>NUCLEOTIDE SEQUENCE</scope>
    <source>
        <strain evidence="2">DSM 19848</strain>
    </source>
</reference>
<dbReference type="Proteomes" id="UP001062738">
    <property type="component" value="Unassembled WGS sequence"/>
</dbReference>
<dbReference type="EMBL" id="JAOXXL010000013">
    <property type="protein sequence ID" value="MCY7008152.1"/>
    <property type="molecule type" value="Genomic_DNA"/>
</dbReference>
<comment type="caution">
    <text evidence="2">The sequence shown here is derived from an EMBL/GenBank/DDBJ whole genome shotgun (WGS) entry which is preliminary data.</text>
</comment>
<evidence type="ECO:0000313" key="3">
    <source>
        <dbReference type="Proteomes" id="UP001062738"/>
    </source>
</evidence>
<accession>A0ABT4DHS5</accession>
<evidence type="ECO:0000259" key="1">
    <source>
        <dbReference type="Pfam" id="PF24024"/>
    </source>
</evidence>
<name>A0ABT4DHS5_FUSSI</name>
<proteinExistence type="predicted"/>
<dbReference type="Pfam" id="PF24024">
    <property type="entry name" value="DUF7336"/>
    <property type="match status" value="1"/>
</dbReference>
<keyword evidence="3" id="KW-1185">Reference proteome</keyword>
<dbReference type="InterPro" id="IPR055760">
    <property type="entry name" value="DUF7336"/>
</dbReference>